<dbReference type="Gene3D" id="3.40.980.10">
    <property type="entry name" value="MoaB/Mog-like domain"/>
    <property type="match status" value="1"/>
</dbReference>
<evidence type="ECO:0000256" key="6">
    <source>
        <dbReference type="ARBA" id="ARBA00022679"/>
    </source>
</evidence>
<evidence type="ECO:0000256" key="5">
    <source>
        <dbReference type="ARBA" id="ARBA00022505"/>
    </source>
</evidence>
<dbReference type="Pfam" id="PF00994">
    <property type="entry name" value="MoCF_biosynth"/>
    <property type="match status" value="1"/>
</dbReference>
<dbReference type="FunFam" id="3.40.980.10:FF:000004">
    <property type="entry name" value="Molybdopterin molybdenumtransferase"/>
    <property type="match status" value="1"/>
</dbReference>
<dbReference type="Gene3D" id="2.170.190.11">
    <property type="entry name" value="Molybdopterin biosynthesis moea protein, domain 3"/>
    <property type="match status" value="1"/>
</dbReference>
<dbReference type="RefSeq" id="WP_353648761.1">
    <property type="nucleotide sequence ID" value="NZ_CP159218.1"/>
</dbReference>
<dbReference type="SMART" id="SM00852">
    <property type="entry name" value="MoCF_biosynth"/>
    <property type="match status" value="1"/>
</dbReference>
<comment type="function">
    <text evidence="2 11">Catalyzes the insertion of molybdate into adenylated molybdopterin with the concomitant release of AMP.</text>
</comment>
<organism evidence="13">
    <name type="scientific">Nakamurella sp. A5-74</name>
    <dbReference type="NCBI Taxonomy" id="3158264"/>
    <lineage>
        <taxon>Bacteria</taxon>
        <taxon>Bacillati</taxon>
        <taxon>Actinomycetota</taxon>
        <taxon>Actinomycetes</taxon>
        <taxon>Nakamurellales</taxon>
        <taxon>Nakamurellaceae</taxon>
        <taxon>Nakamurella</taxon>
    </lineage>
</organism>
<dbReference type="SUPFAM" id="SSF63867">
    <property type="entry name" value="MoeA C-terminal domain-like"/>
    <property type="match status" value="1"/>
</dbReference>
<dbReference type="InterPro" id="IPR036425">
    <property type="entry name" value="MoaB/Mog-like_dom_sf"/>
</dbReference>
<comment type="cofactor">
    <cofactor evidence="1 11">
        <name>Mg(2+)</name>
        <dbReference type="ChEBI" id="CHEBI:18420"/>
    </cofactor>
</comment>
<evidence type="ECO:0000259" key="12">
    <source>
        <dbReference type="SMART" id="SM00852"/>
    </source>
</evidence>
<comment type="similarity">
    <text evidence="4 11">Belongs to the MoeA family.</text>
</comment>
<dbReference type="Pfam" id="PF03454">
    <property type="entry name" value="MoeA_C"/>
    <property type="match status" value="1"/>
</dbReference>
<dbReference type="InterPro" id="IPR005111">
    <property type="entry name" value="MoeA_C_domain_IV"/>
</dbReference>
<feature type="domain" description="MoaB/Mog" evidence="12">
    <location>
        <begin position="178"/>
        <end position="318"/>
    </location>
</feature>
<keyword evidence="7 11" id="KW-0479">Metal-binding</keyword>
<protein>
    <recommendedName>
        <fullName evidence="11">Molybdopterin molybdenumtransferase</fullName>
        <ecNumber evidence="11">2.10.1.1</ecNumber>
    </recommendedName>
</protein>
<dbReference type="AlphaFoldDB" id="A0AAU8DMZ5"/>
<evidence type="ECO:0000256" key="10">
    <source>
        <dbReference type="ARBA" id="ARBA00047317"/>
    </source>
</evidence>
<keyword evidence="9 11" id="KW-0501">Molybdenum cofactor biosynthesis</keyword>
<comment type="pathway">
    <text evidence="3 11">Cofactor biosynthesis; molybdopterin biosynthesis.</text>
</comment>
<gene>
    <name evidence="13" type="primary">glp</name>
    <name evidence="13" type="ORF">ABLG96_18360</name>
</gene>
<evidence type="ECO:0000256" key="9">
    <source>
        <dbReference type="ARBA" id="ARBA00023150"/>
    </source>
</evidence>
<dbReference type="CDD" id="cd00887">
    <property type="entry name" value="MoeA"/>
    <property type="match status" value="1"/>
</dbReference>
<dbReference type="InterPro" id="IPR005110">
    <property type="entry name" value="MoeA_linker/N"/>
</dbReference>
<accession>A0AAU8DMZ5</accession>
<dbReference type="InterPro" id="IPR001453">
    <property type="entry name" value="MoaB/Mog_dom"/>
</dbReference>
<dbReference type="GO" id="GO:0005829">
    <property type="term" value="C:cytosol"/>
    <property type="evidence" value="ECO:0007669"/>
    <property type="project" value="TreeGrafter"/>
</dbReference>
<dbReference type="PANTHER" id="PTHR10192">
    <property type="entry name" value="MOLYBDOPTERIN BIOSYNTHESIS PROTEIN"/>
    <property type="match status" value="1"/>
</dbReference>
<dbReference type="Gene3D" id="3.90.105.10">
    <property type="entry name" value="Molybdopterin biosynthesis moea protein, domain 2"/>
    <property type="match status" value="1"/>
</dbReference>
<dbReference type="GO" id="GO:0046872">
    <property type="term" value="F:metal ion binding"/>
    <property type="evidence" value="ECO:0007669"/>
    <property type="project" value="UniProtKB-UniRule"/>
</dbReference>
<reference evidence="13" key="1">
    <citation type="submission" date="2024-05" db="EMBL/GenBank/DDBJ databases">
        <authorList>
            <person name="Cai S.Y."/>
            <person name="Jin L.M."/>
            <person name="Li H.R."/>
        </authorList>
    </citation>
    <scope>NUCLEOTIDE SEQUENCE</scope>
    <source>
        <strain evidence="13">A5-74</strain>
    </source>
</reference>
<dbReference type="Pfam" id="PF03453">
    <property type="entry name" value="MoeA_N"/>
    <property type="match status" value="1"/>
</dbReference>
<keyword evidence="5 11" id="KW-0500">Molybdenum</keyword>
<dbReference type="SUPFAM" id="SSF63882">
    <property type="entry name" value="MoeA N-terminal region -like"/>
    <property type="match status" value="1"/>
</dbReference>
<evidence type="ECO:0000256" key="7">
    <source>
        <dbReference type="ARBA" id="ARBA00022723"/>
    </source>
</evidence>
<evidence type="ECO:0000313" key="13">
    <source>
        <dbReference type="EMBL" id="XCG63146.1"/>
    </source>
</evidence>
<dbReference type="NCBIfam" id="TIGR00177">
    <property type="entry name" value="molyb_syn"/>
    <property type="match status" value="1"/>
</dbReference>
<dbReference type="InterPro" id="IPR036135">
    <property type="entry name" value="MoeA_linker/N_sf"/>
</dbReference>
<dbReference type="InterPro" id="IPR036688">
    <property type="entry name" value="MoeA_C_domain_IV_sf"/>
</dbReference>
<keyword evidence="8 11" id="KW-0460">Magnesium</keyword>
<evidence type="ECO:0000256" key="11">
    <source>
        <dbReference type="RuleBase" id="RU365090"/>
    </source>
</evidence>
<sequence length="401" mass="40994">MLSVADHAAAVAALVPQVPAEVVPLAEATGRVLVADLRSPLDLPPFDNSAMDGYAVRASDLGSGSTELAVSQDIPAGRLDIGPLLPGSAARIMTGAPMPAGADAVVQVEFTDAGTERVLIDTGTMTIEPGRHVRPRGSDVAAGTVVLGAGIVLTPPRIGLIAALGVDRVSVVGRPRVLVLSTGDELVSPGKPLQDGQIYESNAAMLVSALEEIGAVAIAGHVVADDVAEFQRLIAGAAADADLIVTSGGVSAGAYEVVKDALTGHGVDFVKVAMQPGMPQGLGRVAVGERSVPIVCFPGNPVSTFVSFEVFLRPAILAALGRSDLDRVVRHLPLQSPLTSVLGKRQYRRAVVDPQSGTVAPHGGPSSHLLGWLAGADSLLVIEEDVTELPAGAPVQVWTLS</sequence>
<evidence type="ECO:0000256" key="3">
    <source>
        <dbReference type="ARBA" id="ARBA00005046"/>
    </source>
</evidence>
<proteinExistence type="inferred from homology"/>
<dbReference type="SUPFAM" id="SSF53218">
    <property type="entry name" value="Molybdenum cofactor biosynthesis proteins"/>
    <property type="match status" value="1"/>
</dbReference>
<evidence type="ECO:0000256" key="2">
    <source>
        <dbReference type="ARBA" id="ARBA00002901"/>
    </source>
</evidence>
<evidence type="ECO:0000256" key="4">
    <source>
        <dbReference type="ARBA" id="ARBA00010763"/>
    </source>
</evidence>
<name>A0AAU8DMZ5_9ACTN</name>
<dbReference type="GO" id="GO:0006777">
    <property type="term" value="P:Mo-molybdopterin cofactor biosynthetic process"/>
    <property type="evidence" value="ECO:0007669"/>
    <property type="project" value="UniProtKB-UniRule"/>
</dbReference>
<evidence type="ECO:0000256" key="1">
    <source>
        <dbReference type="ARBA" id="ARBA00001946"/>
    </source>
</evidence>
<dbReference type="EMBL" id="CP159218">
    <property type="protein sequence ID" value="XCG63146.1"/>
    <property type="molecule type" value="Genomic_DNA"/>
</dbReference>
<dbReference type="NCBIfam" id="NF045515">
    <property type="entry name" value="Glp_gephyrin"/>
    <property type="match status" value="1"/>
</dbReference>
<dbReference type="FunFam" id="2.170.190.11:FF:000001">
    <property type="entry name" value="Molybdopterin molybdenumtransferase"/>
    <property type="match status" value="1"/>
</dbReference>
<dbReference type="GO" id="GO:0061599">
    <property type="term" value="F:molybdopterin molybdotransferase activity"/>
    <property type="evidence" value="ECO:0007669"/>
    <property type="project" value="UniProtKB-UniRule"/>
</dbReference>
<dbReference type="EC" id="2.10.1.1" evidence="11"/>
<comment type="catalytic activity">
    <reaction evidence="10">
        <text>adenylyl-molybdopterin + molybdate = Mo-molybdopterin + AMP + H(+)</text>
        <dbReference type="Rhea" id="RHEA:35047"/>
        <dbReference type="ChEBI" id="CHEBI:15378"/>
        <dbReference type="ChEBI" id="CHEBI:36264"/>
        <dbReference type="ChEBI" id="CHEBI:62727"/>
        <dbReference type="ChEBI" id="CHEBI:71302"/>
        <dbReference type="ChEBI" id="CHEBI:456215"/>
        <dbReference type="EC" id="2.10.1.1"/>
    </reaction>
</comment>
<keyword evidence="6 11" id="KW-0808">Transferase</keyword>
<dbReference type="PANTHER" id="PTHR10192:SF5">
    <property type="entry name" value="GEPHYRIN"/>
    <property type="match status" value="1"/>
</dbReference>
<dbReference type="Gene3D" id="2.40.340.10">
    <property type="entry name" value="MoeA, C-terminal, domain IV"/>
    <property type="match status" value="1"/>
</dbReference>
<dbReference type="InterPro" id="IPR038987">
    <property type="entry name" value="MoeA-like"/>
</dbReference>
<evidence type="ECO:0000256" key="8">
    <source>
        <dbReference type="ARBA" id="ARBA00022842"/>
    </source>
</evidence>